<name>A0A2A2ZED7_MYCAV</name>
<organism evidence="2 3">
    <name type="scientific">Mycobacterium avium</name>
    <dbReference type="NCBI Taxonomy" id="1764"/>
    <lineage>
        <taxon>Bacteria</taxon>
        <taxon>Bacillati</taxon>
        <taxon>Actinomycetota</taxon>
        <taxon>Actinomycetes</taxon>
        <taxon>Mycobacteriales</taxon>
        <taxon>Mycobacteriaceae</taxon>
        <taxon>Mycobacterium</taxon>
        <taxon>Mycobacterium avium complex (MAC)</taxon>
    </lineage>
</organism>
<feature type="coiled-coil region" evidence="1">
    <location>
        <begin position="45"/>
        <end position="72"/>
    </location>
</feature>
<evidence type="ECO:0000313" key="2">
    <source>
        <dbReference type="EMBL" id="PBA24801.1"/>
    </source>
</evidence>
<dbReference type="Proteomes" id="UP000217768">
    <property type="component" value="Unassembled WGS sequence"/>
</dbReference>
<protein>
    <submittedName>
        <fullName evidence="2">Uncharacterized protein</fullName>
    </submittedName>
</protein>
<reference evidence="2 3" key="1">
    <citation type="submission" date="2017-08" db="EMBL/GenBank/DDBJ databases">
        <title>Phylogenetic analysis of Mycobacterium avium complex whole genomes.</title>
        <authorList>
            <person name="Caverly L.J."/>
            <person name="Spilker T."/>
            <person name="Lipuma J."/>
        </authorList>
    </citation>
    <scope>NUCLEOTIDE SEQUENCE [LARGE SCALE GENOMIC DNA]</scope>
    <source>
        <strain evidence="2 3">FLAC0165</strain>
    </source>
</reference>
<dbReference type="AlphaFoldDB" id="A0A2A2ZED7"/>
<keyword evidence="1" id="KW-0175">Coiled coil</keyword>
<dbReference type="EMBL" id="NSFD01000051">
    <property type="protein sequence ID" value="PBA24801.1"/>
    <property type="molecule type" value="Genomic_DNA"/>
</dbReference>
<evidence type="ECO:0000256" key="1">
    <source>
        <dbReference type="SAM" id="Coils"/>
    </source>
</evidence>
<sequence length="78" mass="9366">MTFEELPEEWQAEFRRLASANKSLRKGQGYEVKYEDLPLSWQREFTRLRRDIARLRVQRNEARAELAALRAELEARSK</sequence>
<proteinExistence type="predicted"/>
<gene>
    <name evidence="2" type="ORF">CKJ66_21615</name>
</gene>
<dbReference type="GeneID" id="75271865"/>
<dbReference type="RefSeq" id="WP_033718403.1">
    <property type="nucleotide sequence ID" value="NZ_NSEY01000056.1"/>
</dbReference>
<comment type="caution">
    <text evidence="2">The sequence shown here is derived from an EMBL/GenBank/DDBJ whole genome shotgun (WGS) entry which is preliminary data.</text>
</comment>
<evidence type="ECO:0000313" key="3">
    <source>
        <dbReference type="Proteomes" id="UP000217768"/>
    </source>
</evidence>
<accession>A0A2A2ZED7</accession>